<feature type="region of interest" description="Disordered" evidence="1">
    <location>
        <begin position="1"/>
        <end position="114"/>
    </location>
</feature>
<keyword evidence="3" id="KW-1185">Reference proteome</keyword>
<evidence type="ECO:0000313" key="2">
    <source>
        <dbReference type="EMBL" id="KAJ7720745.1"/>
    </source>
</evidence>
<feature type="compositionally biased region" description="Basic and acidic residues" evidence="1">
    <location>
        <begin position="70"/>
        <end position="79"/>
    </location>
</feature>
<comment type="caution">
    <text evidence="2">The sequence shown here is derived from an EMBL/GenBank/DDBJ whole genome shotgun (WGS) entry which is preliminary data.</text>
</comment>
<protein>
    <submittedName>
        <fullName evidence="2">Uncharacterized protein</fullName>
    </submittedName>
</protein>
<feature type="compositionally biased region" description="Acidic residues" evidence="1">
    <location>
        <begin position="81"/>
        <end position="94"/>
    </location>
</feature>
<evidence type="ECO:0000313" key="3">
    <source>
        <dbReference type="Proteomes" id="UP001215280"/>
    </source>
</evidence>
<feature type="compositionally biased region" description="Basic residues" evidence="1">
    <location>
        <begin position="40"/>
        <end position="56"/>
    </location>
</feature>
<feature type="compositionally biased region" description="Basic and acidic residues" evidence="1">
    <location>
        <begin position="307"/>
        <end position="318"/>
    </location>
</feature>
<proteinExistence type="predicted"/>
<dbReference type="Proteomes" id="UP001215280">
    <property type="component" value="Unassembled WGS sequence"/>
</dbReference>
<organism evidence="2 3">
    <name type="scientific">Mycena maculata</name>
    <dbReference type="NCBI Taxonomy" id="230809"/>
    <lineage>
        <taxon>Eukaryota</taxon>
        <taxon>Fungi</taxon>
        <taxon>Dikarya</taxon>
        <taxon>Basidiomycota</taxon>
        <taxon>Agaricomycotina</taxon>
        <taxon>Agaricomycetes</taxon>
        <taxon>Agaricomycetidae</taxon>
        <taxon>Agaricales</taxon>
        <taxon>Marasmiineae</taxon>
        <taxon>Mycenaceae</taxon>
        <taxon>Mycena</taxon>
    </lineage>
</organism>
<evidence type="ECO:0000256" key="1">
    <source>
        <dbReference type="SAM" id="MobiDB-lite"/>
    </source>
</evidence>
<feature type="region of interest" description="Disordered" evidence="1">
    <location>
        <begin position="288"/>
        <end position="341"/>
    </location>
</feature>
<sequence length="516" mass="57341">MIRAGDASGALRASGVPDCSLTMVASGLGRGKTSGTKSSPAKKSKSKKESSRKKKTAVASPSRSSKRPRKETDRAKLSAEQELEFDDHESDAEAPDAGVADASKSSTTSEKKAGLRIKWTDTRIERVIDHLETHVEDRQKLFSDSSKEAAEEGRRRCVAKGSKFIFYVVIAKAVFAIDEDEKLRDAAQNQTDEVAKSVENLITRLKTAYKQFNAELGKTGASLDYSEVEIDSPIYNKIDELKFKLNLPYWDRLHGFWRTLPNFNPTLVTSEAGQDIAGEALKLTHRYDGKDPHEEMEDDGKSIPISDLDRSPSPHLDNKGPVVNTDTDETTTDSANSRPINVYADSARMSFSSALSSRSLKSGQKTSTLSNTKMRAKRSRAEAFSEETAAETKALSALSREKHERKLEEFRYKQRKLDYASQKENHQREREKEAHELQMLRLRLQYQQPAHRPALGGNTFGSTSQPHPGSPALARRLHSTKPALAVTTPVTPTFLLRMTPAAEWVTSSLTTHFSRT</sequence>
<reference evidence="2" key="1">
    <citation type="submission" date="2023-03" db="EMBL/GenBank/DDBJ databases">
        <title>Massive genome expansion in bonnet fungi (Mycena s.s.) driven by repeated elements and novel gene families across ecological guilds.</title>
        <authorList>
            <consortium name="Lawrence Berkeley National Laboratory"/>
            <person name="Harder C.B."/>
            <person name="Miyauchi S."/>
            <person name="Viragh M."/>
            <person name="Kuo A."/>
            <person name="Thoen E."/>
            <person name="Andreopoulos B."/>
            <person name="Lu D."/>
            <person name="Skrede I."/>
            <person name="Drula E."/>
            <person name="Henrissat B."/>
            <person name="Morin E."/>
            <person name="Kohler A."/>
            <person name="Barry K."/>
            <person name="LaButti K."/>
            <person name="Morin E."/>
            <person name="Salamov A."/>
            <person name="Lipzen A."/>
            <person name="Mereny Z."/>
            <person name="Hegedus B."/>
            <person name="Baldrian P."/>
            <person name="Stursova M."/>
            <person name="Weitz H."/>
            <person name="Taylor A."/>
            <person name="Grigoriev I.V."/>
            <person name="Nagy L.G."/>
            <person name="Martin F."/>
            <person name="Kauserud H."/>
        </authorList>
    </citation>
    <scope>NUCLEOTIDE SEQUENCE</scope>
    <source>
        <strain evidence="2">CBHHK188m</strain>
    </source>
</reference>
<accession>A0AAD7HH97</accession>
<dbReference type="EMBL" id="JARJLG010000275">
    <property type="protein sequence ID" value="KAJ7720745.1"/>
    <property type="molecule type" value="Genomic_DNA"/>
</dbReference>
<dbReference type="AlphaFoldDB" id="A0AAD7HH97"/>
<gene>
    <name evidence="2" type="ORF">DFH07DRAFT_784287</name>
</gene>
<name>A0AAD7HH97_9AGAR</name>
<feature type="region of interest" description="Disordered" evidence="1">
    <location>
        <begin position="354"/>
        <end position="388"/>
    </location>
</feature>
<feature type="compositionally biased region" description="Polar residues" evidence="1">
    <location>
        <begin position="363"/>
        <end position="373"/>
    </location>
</feature>